<name>A0ABN7TC83_OIKDI</name>
<evidence type="ECO:0000256" key="2">
    <source>
        <dbReference type="ARBA" id="ARBA00008048"/>
    </source>
</evidence>
<keyword evidence="5" id="KW-0539">Nucleus</keyword>
<sequence length="327" mass="37705">MANVVQVHSRLKQELEELVSPLMESLQKIQLLRHSADSLFGTLSEGSLVKEGEQVNQEKFIATVQEKLDSLGENFTALLNKVQKIPKDRFPTAVQPLGPLGALMLDDSEATNKMALEYAPVFQQFNAFKDFHRLLETYTKLNSRKRSTTNRVLQPGGGMKRTRPPRVVIENPQAFKQHLAQLLHIPNIGQDLKIQVREMFGNTRLMSITVRRTLNCHIILRHIHIERVIIKGIYEDESIDEVDVTVETALDTMKLIDQHAQASLIFYSFSSLTDEESFRKFLLWLKSYKTLFHANCMRCRRHLVEGYPPTWRDFVTFHPYHFGCRSG</sequence>
<keyword evidence="4" id="KW-0804">Transcription</keyword>
<dbReference type="PANTHER" id="PTHR13130:SF4">
    <property type="entry name" value="MEDIATOR OF RNA POLYMERASE II TRANSCRIPTION SUBUNIT 27"/>
    <property type="match status" value="1"/>
</dbReference>
<keyword evidence="3" id="KW-0805">Transcription regulation</keyword>
<gene>
    <name evidence="6" type="ORF">OKIOD_LOCUS16687</name>
</gene>
<comment type="similarity">
    <text evidence="2">Belongs to the Mediator complex subunit 27 family.</text>
</comment>
<comment type="subcellular location">
    <subcellularLocation>
        <location evidence="1">Nucleus</location>
    </subcellularLocation>
</comment>
<evidence type="ECO:0000256" key="1">
    <source>
        <dbReference type="ARBA" id="ARBA00004123"/>
    </source>
</evidence>
<dbReference type="Proteomes" id="UP001158576">
    <property type="component" value="Chromosome 2"/>
</dbReference>
<keyword evidence="7" id="KW-1185">Reference proteome</keyword>
<dbReference type="PANTHER" id="PTHR13130">
    <property type="entry name" value="34 KDA TRANSCRIPTIONAL CO-ACTIVATOR-RELATED"/>
    <property type="match status" value="1"/>
</dbReference>
<evidence type="ECO:0000256" key="3">
    <source>
        <dbReference type="ARBA" id="ARBA00023015"/>
    </source>
</evidence>
<evidence type="ECO:0000313" key="7">
    <source>
        <dbReference type="Proteomes" id="UP001158576"/>
    </source>
</evidence>
<evidence type="ECO:0000256" key="5">
    <source>
        <dbReference type="ARBA" id="ARBA00023242"/>
    </source>
</evidence>
<dbReference type="Pfam" id="PF11571">
    <property type="entry name" value="Med27"/>
    <property type="match status" value="1"/>
</dbReference>
<accession>A0ABN7TC83</accession>
<evidence type="ECO:0000313" key="6">
    <source>
        <dbReference type="EMBL" id="CAG5113832.1"/>
    </source>
</evidence>
<dbReference type="EMBL" id="OU015567">
    <property type="protein sequence ID" value="CAG5113832.1"/>
    <property type="molecule type" value="Genomic_DNA"/>
</dbReference>
<proteinExistence type="inferred from homology"/>
<organism evidence="6 7">
    <name type="scientific">Oikopleura dioica</name>
    <name type="common">Tunicate</name>
    <dbReference type="NCBI Taxonomy" id="34765"/>
    <lineage>
        <taxon>Eukaryota</taxon>
        <taxon>Metazoa</taxon>
        <taxon>Chordata</taxon>
        <taxon>Tunicata</taxon>
        <taxon>Appendicularia</taxon>
        <taxon>Copelata</taxon>
        <taxon>Oikopleuridae</taxon>
        <taxon>Oikopleura</taxon>
    </lineage>
</organism>
<reference evidence="6 7" key="1">
    <citation type="submission" date="2021-04" db="EMBL/GenBank/DDBJ databases">
        <authorList>
            <person name="Bliznina A."/>
        </authorList>
    </citation>
    <scope>NUCLEOTIDE SEQUENCE [LARGE SCALE GENOMIC DNA]</scope>
</reference>
<protein>
    <submittedName>
        <fullName evidence="6">Oidioi.mRNA.OKI2018_I69.chr2.g7922.t1.cds</fullName>
    </submittedName>
</protein>
<dbReference type="InterPro" id="IPR021627">
    <property type="entry name" value="Mediator_Med27"/>
</dbReference>
<evidence type="ECO:0000256" key="4">
    <source>
        <dbReference type="ARBA" id="ARBA00023163"/>
    </source>
</evidence>